<sequence>MGHSHPKHIIAVSAFVTNNHQETLLVKTHKRSDTWESPGGQVEEGESLEKAVCREVLEETGIVINPIGITGVYYNTSGEILSVVFKADFSSGRLKIQPEEIKEATFIHLNEDNIGDYITRPNMKSRTIDAMNANHYIPYEAWETRPYKRLGRLDNE</sequence>
<dbReference type="PANTHER" id="PTHR43736">
    <property type="entry name" value="ADP-RIBOSE PYROPHOSPHATASE"/>
    <property type="match status" value="1"/>
</dbReference>
<dbReference type="AlphaFoldDB" id="A0A1I0EVS4"/>
<dbReference type="OrthoDB" id="9816289at2"/>
<dbReference type="PANTHER" id="PTHR43736:SF1">
    <property type="entry name" value="DIHYDRONEOPTERIN TRIPHOSPHATE DIPHOSPHATASE"/>
    <property type="match status" value="1"/>
</dbReference>
<dbReference type="CDD" id="cd02883">
    <property type="entry name" value="NUDIX_Hydrolase"/>
    <property type="match status" value="1"/>
</dbReference>
<dbReference type="Pfam" id="PF00293">
    <property type="entry name" value="NUDIX"/>
    <property type="match status" value="1"/>
</dbReference>
<dbReference type="InterPro" id="IPR020476">
    <property type="entry name" value="Nudix_hydrolase"/>
</dbReference>
<organism evidence="5 6">
    <name type="scientific">Salinibacillus kushneri</name>
    <dbReference type="NCBI Taxonomy" id="237682"/>
    <lineage>
        <taxon>Bacteria</taxon>
        <taxon>Bacillati</taxon>
        <taxon>Bacillota</taxon>
        <taxon>Bacilli</taxon>
        <taxon>Bacillales</taxon>
        <taxon>Bacillaceae</taxon>
        <taxon>Salinibacillus</taxon>
    </lineage>
</organism>
<keyword evidence="6" id="KW-1185">Reference proteome</keyword>
<dbReference type="InterPro" id="IPR015797">
    <property type="entry name" value="NUDIX_hydrolase-like_dom_sf"/>
</dbReference>
<feature type="domain" description="Nudix hydrolase" evidence="4">
    <location>
        <begin position="7"/>
        <end position="132"/>
    </location>
</feature>
<gene>
    <name evidence="5" type="ORF">SAMN05421676_10580</name>
</gene>
<dbReference type="PROSITE" id="PS51462">
    <property type="entry name" value="NUDIX"/>
    <property type="match status" value="1"/>
</dbReference>
<dbReference type="InterPro" id="IPR020084">
    <property type="entry name" value="NUDIX_hydrolase_CS"/>
</dbReference>
<name>A0A1I0EVS4_9BACI</name>
<evidence type="ECO:0000256" key="2">
    <source>
        <dbReference type="ARBA" id="ARBA00022801"/>
    </source>
</evidence>
<dbReference type="PROSITE" id="PS00893">
    <property type="entry name" value="NUDIX_BOX"/>
    <property type="match status" value="1"/>
</dbReference>
<dbReference type="Gene3D" id="3.90.79.10">
    <property type="entry name" value="Nucleoside Triphosphate Pyrophosphohydrolase"/>
    <property type="match status" value="1"/>
</dbReference>
<dbReference type="EMBL" id="FOHJ01000005">
    <property type="protein sequence ID" value="SET48998.1"/>
    <property type="molecule type" value="Genomic_DNA"/>
</dbReference>
<dbReference type="RefSeq" id="WP_093134291.1">
    <property type="nucleotide sequence ID" value="NZ_FOHJ01000005.1"/>
</dbReference>
<dbReference type="InterPro" id="IPR000086">
    <property type="entry name" value="NUDIX_hydrolase_dom"/>
</dbReference>
<protein>
    <submittedName>
        <fullName evidence="5">8-oxo-dGTP diphosphatase</fullName>
    </submittedName>
</protein>
<accession>A0A1I0EVS4</accession>
<proteinExistence type="inferred from homology"/>
<evidence type="ECO:0000256" key="1">
    <source>
        <dbReference type="ARBA" id="ARBA00005582"/>
    </source>
</evidence>
<dbReference type="STRING" id="237682.SAMN05421676_10580"/>
<reference evidence="6" key="1">
    <citation type="submission" date="2016-10" db="EMBL/GenBank/DDBJ databases">
        <authorList>
            <person name="Varghese N."/>
            <person name="Submissions S."/>
        </authorList>
    </citation>
    <scope>NUCLEOTIDE SEQUENCE [LARGE SCALE GENOMIC DNA]</scope>
    <source>
        <strain evidence="6">CGMCC 1.3566</strain>
    </source>
</reference>
<evidence type="ECO:0000259" key="4">
    <source>
        <dbReference type="PROSITE" id="PS51462"/>
    </source>
</evidence>
<evidence type="ECO:0000313" key="5">
    <source>
        <dbReference type="EMBL" id="SET48998.1"/>
    </source>
</evidence>
<evidence type="ECO:0000256" key="3">
    <source>
        <dbReference type="RuleBase" id="RU003476"/>
    </source>
</evidence>
<dbReference type="Proteomes" id="UP000199095">
    <property type="component" value="Unassembled WGS sequence"/>
</dbReference>
<evidence type="ECO:0000313" key="6">
    <source>
        <dbReference type="Proteomes" id="UP000199095"/>
    </source>
</evidence>
<dbReference type="PRINTS" id="PR00502">
    <property type="entry name" value="NUDIXFAMILY"/>
</dbReference>
<keyword evidence="2 3" id="KW-0378">Hydrolase</keyword>
<comment type="similarity">
    <text evidence="1 3">Belongs to the Nudix hydrolase family.</text>
</comment>
<dbReference type="SUPFAM" id="SSF55811">
    <property type="entry name" value="Nudix"/>
    <property type="match status" value="1"/>
</dbReference>
<dbReference type="GO" id="GO:0016787">
    <property type="term" value="F:hydrolase activity"/>
    <property type="evidence" value="ECO:0007669"/>
    <property type="project" value="UniProtKB-KW"/>
</dbReference>